<feature type="domain" description="MobA-like NTP transferase" evidence="2">
    <location>
        <begin position="14"/>
        <end position="174"/>
    </location>
</feature>
<keyword evidence="3" id="KW-0808">Transferase</keyword>
<dbReference type="OrthoDB" id="5298793at2"/>
<keyword evidence="1" id="KW-0460">Magnesium</keyword>
<dbReference type="InterPro" id="IPR029044">
    <property type="entry name" value="Nucleotide-diphossugar_trans"/>
</dbReference>
<gene>
    <name evidence="3" type="ORF">EIP75_03625</name>
</gene>
<dbReference type="RefSeq" id="WP_125241865.1">
    <property type="nucleotide sequence ID" value="NZ_RSED01000002.1"/>
</dbReference>
<dbReference type="AlphaFoldDB" id="A0A426VGB6"/>
<comment type="caution">
    <text evidence="3">The sequence shown here is derived from an EMBL/GenBank/DDBJ whole genome shotgun (WGS) entry which is preliminary data.</text>
</comment>
<proteinExistence type="predicted"/>
<evidence type="ECO:0000313" key="3">
    <source>
        <dbReference type="EMBL" id="RRS05958.1"/>
    </source>
</evidence>
<organism evidence="3 4">
    <name type="scientific">Aquabacterium soli</name>
    <dbReference type="NCBI Taxonomy" id="2493092"/>
    <lineage>
        <taxon>Bacteria</taxon>
        <taxon>Pseudomonadati</taxon>
        <taxon>Pseudomonadota</taxon>
        <taxon>Betaproteobacteria</taxon>
        <taxon>Burkholderiales</taxon>
        <taxon>Aquabacterium</taxon>
    </lineage>
</organism>
<dbReference type="EMBL" id="RSED01000002">
    <property type="protein sequence ID" value="RRS05958.1"/>
    <property type="molecule type" value="Genomic_DNA"/>
</dbReference>
<dbReference type="InterPro" id="IPR025877">
    <property type="entry name" value="MobA-like_NTP_Trfase"/>
</dbReference>
<dbReference type="SUPFAM" id="SSF53448">
    <property type="entry name" value="Nucleotide-diphospho-sugar transferases"/>
    <property type="match status" value="1"/>
</dbReference>
<evidence type="ECO:0000313" key="4">
    <source>
        <dbReference type="Proteomes" id="UP000269265"/>
    </source>
</evidence>
<reference evidence="3 4" key="1">
    <citation type="submission" date="2018-12" db="EMBL/GenBank/DDBJ databases">
        <title>The whole draft genome of Aquabacterium sp. SJQ9.</title>
        <authorList>
            <person name="Sun L."/>
            <person name="Gao X."/>
            <person name="Chen W."/>
            <person name="Huang K."/>
        </authorList>
    </citation>
    <scope>NUCLEOTIDE SEQUENCE [LARGE SCALE GENOMIC DNA]</scope>
    <source>
        <strain evidence="3 4">SJQ9</strain>
    </source>
</reference>
<dbReference type="PANTHER" id="PTHR43777:SF1">
    <property type="entry name" value="MOLYBDENUM COFACTOR CYTIDYLYLTRANSFERASE"/>
    <property type="match status" value="1"/>
</dbReference>
<accession>A0A426VGB6</accession>
<dbReference type="Proteomes" id="UP000269265">
    <property type="component" value="Unassembled WGS sequence"/>
</dbReference>
<dbReference type="Pfam" id="PF12804">
    <property type="entry name" value="NTP_transf_3"/>
    <property type="match status" value="1"/>
</dbReference>
<dbReference type="PANTHER" id="PTHR43777">
    <property type="entry name" value="MOLYBDENUM COFACTOR CYTIDYLYLTRANSFERASE"/>
    <property type="match status" value="1"/>
</dbReference>
<sequence length="201" mass="20846">MSGQAASSSGRVVGLVLAAGSSRRFGADKRQALLPGGDTLLDTVLRTQRAVLQTVLVVTPLEDDFADQACRRHQALRVPCPQAAQGMGRSLAAGLLAAQALDPSPDAVLLALADMPGVQADTLVALLSRFHATGHAVMPVYLGGPGHPRVLPRGIWPALMALSGDEGARHAVDWRQAEKVDVSDAGVLLDVDTPQDLAALG</sequence>
<name>A0A426VGB6_9BURK</name>
<dbReference type="CDD" id="cd04182">
    <property type="entry name" value="GT_2_like_f"/>
    <property type="match status" value="1"/>
</dbReference>
<dbReference type="GO" id="GO:0016779">
    <property type="term" value="F:nucleotidyltransferase activity"/>
    <property type="evidence" value="ECO:0007669"/>
    <property type="project" value="UniProtKB-ARBA"/>
</dbReference>
<evidence type="ECO:0000259" key="2">
    <source>
        <dbReference type="Pfam" id="PF12804"/>
    </source>
</evidence>
<dbReference type="Gene3D" id="3.90.550.10">
    <property type="entry name" value="Spore Coat Polysaccharide Biosynthesis Protein SpsA, Chain A"/>
    <property type="match status" value="1"/>
</dbReference>
<evidence type="ECO:0000256" key="1">
    <source>
        <dbReference type="ARBA" id="ARBA00022842"/>
    </source>
</evidence>
<keyword evidence="4" id="KW-1185">Reference proteome</keyword>
<protein>
    <submittedName>
        <fullName evidence="3">Nucleotidyltransferase family protein</fullName>
    </submittedName>
</protein>